<dbReference type="PROSITE" id="PS50011">
    <property type="entry name" value="PROTEIN_KINASE_DOM"/>
    <property type="match status" value="1"/>
</dbReference>
<dbReference type="Gene3D" id="1.10.510.10">
    <property type="entry name" value="Transferase(Phosphotransferase) domain 1"/>
    <property type="match status" value="1"/>
</dbReference>
<feature type="domain" description="Protein kinase" evidence="3">
    <location>
        <begin position="61"/>
        <end position="336"/>
    </location>
</feature>
<evidence type="ECO:0000259" key="3">
    <source>
        <dbReference type="PROSITE" id="PS50011"/>
    </source>
</evidence>
<evidence type="ECO:0000313" key="5">
    <source>
        <dbReference type="Proteomes" id="UP000789572"/>
    </source>
</evidence>
<dbReference type="GO" id="GO:0005524">
    <property type="term" value="F:ATP binding"/>
    <property type="evidence" value="ECO:0007669"/>
    <property type="project" value="UniProtKB-KW"/>
</dbReference>
<organism evidence="4 5">
    <name type="scientific">Paraglomus occultum</name>
    <dbReference type="NCBI Taxonomy" id="144539"/>
    <lineage>
        <taxon>Eukaryota</taxon>
        <taxon>Fungi</taxon>
        <taxon>Fungi incertae sedis</taxon>
        <taxon>Mucoromycota</taxon>
        <taxon>Glomeromycotina</taxon>
        <taxon>Glomeromycetes</taxon>
        <taxon>Paraglomerales</taxon>
        <taxon>Paraglomeraceae</taxon>
        <taxon>Paraglomus</taxon>
    </lineage>
</organism>
<sequence>MTQIVLNVDLTRWDTSEEMMISTSSNAYDEGLNVSLSSVSYSEQNFQEQPNSISSVDIIESTIYSGLSSRPFGTIEKILKKSEANDNTVLHDKIEMPREIVILRKIPPHPNIINLLYWMKIRPDEWVIMYEYYGLNLRDYLNYVASRRGTNGLREDESQTIVRQLLLACKHLEDYGIYHRNLKLENIVIGTDGSIKLIDFDLAIEVKENEQHIEKIGSGKNLNLIDVNAERGNAHVRSTYTVVFLELVVPPEMYGHITYKQSTAQIWVLGTILYQLFERIEPYRKERVSCNALGLVMFSKYNRPSEECVELMEWMLAADPDRRPQCIDDVLAHRWIN</sequence>
<dbReference type="SUPFAM" id="SSF56112">
    <property type="entry name" value="Protein kinase-like (PK-like)"/>
    <property type="match status" value="1"/>
</dbReference>
<dbReference type="GO" id="GO:0004674">
    <property type="term" value="F:protein serine/threonine kinase activity"/>
    <property type="evidence" value="ECO:0007669"/>
    <property type="project" value="TreeGrafter"/>
</dbReference>
<accession>A0A9N9CLQ4</accession>
<evidence type="ECO:0000256" key="1">
    <source>
        <dbReference type="ARBA" id="ARBA00022741"/>
    </source>
</evidence>
<dbReference type="Pfam" id="PF00069">
    <property type="entry name" value="Pkinase"/>
    <property type="match status" value="1"/>
</dbReference>
<proteinExistence type="predicted"/>
<keyword evidence="2" id="KW-0067">ATP-binding</keyword>
<dbReference type="OrthoDB" id="10252171at2759"/>
<comment type="caution">
    <text evidence="4">The sequence shown here is derived from an EMBL/GenBank/DDBJ whole genome shotgun (WGS) entry which is preliminary data.</text>
</comment>
<dbReference type="GO" id="GO:0005737">
    <property type="term" value="C:cytoplasm"/>
    <property type="evidence" value="ECO:0007669"/>
    <property type="project" value="TreeGrafter"/>
</dbReference>
<gene>
    <name evidence="4" type="ORF">POCULU_LOCUS7792</name>
</gene>
<dbReference type="InterPro" id="IPR011009">
    <property type="entry name" value="Kinase-like_dom_sf"/>
</dbReference>
<keyword evidence="5" id="KW-1185">Reference proteome</keyword>
<dbReference type="Proteomes" id="UP000789572">
    <property type="component" value="Unassembled WGS sequence"/>
</dbReference>
<keyword evidence="1" id="KW-0547">Nucleotide-binding</keyword>
<protein>
    <submittedName>
        <fullName evidence="4">9794_t:CDS:1</fullName>
    </submittedName>
</protein>
<dbReference type="EMBL" id="CAJVPJ010001913">
    <property type="protein sequence ID" value="CAG8607708.1"/>
    <property type="molecule type" value="Genomic_DNA"/>
</dbReference>
<dbReference type="PANTHER" id="PTHR24346:SF30">
    <property type="entry name" value="MATERNAL EMBRYONIC LEUCINE ZIPPER KINASE"/>
    <property type="match status" value="1"/>
</dbReference>
<evidence type="ECO:0000256" key="2">
    <source>
        <dbReference type="ARBA" id="ARBA00022840"/>
    </source>
</evidence>
<name>A0A9N9CLQ4_9GLOM</name>
<evidence type="ECO:0000313" key="4">
    <source>
        <dbReference type="EMBL" id="CAG8607708.1"/>
    </source>
</evidence>
<dbReference type="GO" id="GO:0035556">
    <property type="term" value="P:intracellular signal transduction"/>
    <property type="evidence" value="ECO:0007669"/>
    <property type="project" value="TreeGrafter"/>
</dbReference>
<reference evidence="4" key="1">
    <citation type="submission" date="2021-06" db="EMBL/GenBank/DDBJ databases">
        <authorList>
            <person name="Kallberg Y."/>
            <person name="Tangrot J."/>
            <person name="Rosling A."/>
        </authorList>
    </citation>
    <scope>NUCLEOTIDE SEQUENCE</scope>
    <source>
        <strain evidence="4">IA702</strain>
    </source>
</reference>
<dbReference type="AlphaFoldDB" id="A0A9N9CLQ4"/>
<dbReference type="InterPro" id="IPR000719">
    <property type="entry name" value="Prot_kinase_dom"/>
</dbReference>
<dbReference type="PANTHER" id="PTHR24346">
    <property type="entry name" value="MAP/MICROTUBULE AFFINITY-REGULATING KINASE"/>
    <property type="match status" value="1"/>
</dbReference>